<dbReference type="InterPro" id="IPR000323">
    <property type="entry name" value="Cu2_ascorb_mOase_N"/>
</dbReference>
<dbReference type="EMBL" id="JARBDR010000919">
    <property type="protein sequence ID" value="KAJ8300238.1"/>
    <property type="molecule type" value="Genomic_DNA"/>
</dbReference>
<sequence length="529" mass="59922">MLMFVIAEILVRCHGYSQYRFEIPNGENIKHPCKPNLNWDGVGHEYSGGGGKRNRFGQDFSKYKTWSKELCQMDSDGDGLSNGEELGDPQCVWQKGNTPHRIVNITHPDCNVDDFKCDGINEVDTKIKEVRFPQTIVPNKTTSYHCIYFEFPQDGDYHLIASQPHIDNNFVTHHILVFGCEDSVLNDSSVRIGEPKKCGMYSASCQDIVALWTVGYTGSCQHKDTGFRIGTKGYKVGLMQIHWNNPENRNDYTDSSGLKLYYQPKHRPFDSGVLTVGQTFINIPPHQKEVVVNGVCSTNCTKKLFLKPFNVISAGNHMHYKSRQEKITLYRSNAAIKDIAYDEVYEYDSPVEHSFDKPVVVYPGDEFRITCIYDSVNAAITTEFGEATADEMCFGFITYYPREALSSHRCLSWKSLQTCELYSGKPVNGCNVKDMLDVANPKTIAFAMKIMQNCQPFVNCTSKCLEAFRPYQDDPCFVGDVGYLLRSRSARKIMTATIFLGIDSCAVERYKEKHPCNIDPNNDLSNTVK</sequence>
<dbReference type="InterPro" id="IPR036939">
    <property type="entry name" value="Cu2_ascorb_mOase_N_sf"/>
</dbReference>
<comment type="caution">
    <text evidence="6">The sequence shown here is derived from an EMBL/GenBank/DDBJ whole genome shotgun (WGS) entry which is preliminary data.</text>
</comment>
<dbReference type="InterPro" id="IPR008977">
    <property type="entry name" value="PHM/PNGase_F_dom_sf"/>
</dbReference>
<proteinExistence type="predicted"/>
<dbReference type="Pfam" id="PF24784">
    <property type="entry name" value="Temptin_C"/>
    <property type="match status" value="1"/>
</dbReference>
<evidence type="ECO:0000259" key="3">
    <source>
        <dbReference type="Pfam" id="PF01082"/>
    </source>
</evidence>
<dbReference type="Proteomes" id="UP001217089">
    <property type="component" value="Unassembled WGS sequence"/>
</dbReference>
<name>A0ABQ9EAE6_TEGGR</name>
<keyword evidence="1" id="KW-1015">Disulfide bond</keyword>
<evidence type="ECO:0000259" key="4">
    <source>
        <dbReference type="Pfam" id="PF03712"/>
    </source>
</evidence>
<dbReference type="PANTHER" id="PTHR10157">
    <property type="entry name" value="DOPAMINE BETA HYDROXYLASE RELATED"/>
    <property type="match status" value="1"/>
</dbReference>
<dbReference type="InterPro" id="IPR024548">
    <property type="entry name" value="Cu2_monoox_C"/>
</dbReference>
<dbReference type="Pfam" id="PF01082">
    <property type="entry name" value="Cu2_monooxygen"/>
    <property type="match status" value="1"/>
</dbReference>
<evidence type="ECO:0000313" key="6">
    <source>
        <dbReference type="EMBL" id="KAJ8300238.1"/>
    </source>
</evidence>
<dbReference type="SUPFAM" id="SSF49742">
    <property type="entry name" value="PHM/PNGase F"/>
    <property type="match status" value="2"/>
</dbReference>
<keyword evidence="7" id="KW-1185">Reference proteome</keyword>
<dbReference type="Gene3D" id="2.60.120.230">
    <property type="match status" value="1"/>
</dbReference>
<dbReference type="InterPro" id="IPR057626">
    <property type="entry name" value="S-S_Temptin"/>
</dbReference>
<keyword evidence="2" id="KW-0325">Glycoprotein</keyword>
<feature type="domain" description="Copper type II ascorbate-dependent monooxygenase N-terminal" evidence="3">
    <location>
        <begin position="129"/>
        <end position="249"/>
    </location>
</feature>
<evidence type="ECO:0000259" key="5">
    <source>
        <dbReference type="Pfam" id="PF24784"/>
    </source>
</evidence>
<evidence type="ECO:0000256" key="2">
    <source>
        <dbReference type="ARBA" id="ARBA00023180"/>
    </source>
</evidence>
<dbReference type="Gene3D" id="2.60.120.310">
    <property type="entry name" value="Copper type II, ascorbate-dependent monooxygenase, N-terminal domain"/>
    <property type="match status" value="1"/>
</dbReference>
<dbReference type="InterPro" id="IPR014784">
    <property type="entry name" value="Cu2_ascorb_mOase-like_C"/>
</dbReference>
<reference evidence="6 7" key="1">
    <citation type="submission" date="2022-12" db="EMBL/GenBank/DDBJ databases">
        <title>Chromosome-level genome of Tegillarca granosa.</title>
        <authorList>
            <person name="Kim J."/>
        </authorList>
    </citation>
    <scope>NUCLEOTIDE SEQUENCE [LARGE SCALE GENOMIC DNA]</scope>
    <source>
        <strain evidence="6">Teg-2019</strain>
        <tissue evidence="6">Adductor muscle</tissue>
    </source>
</reference>
<dbReference type="Pfam" id="PF03712">
    <property type="entry name" value="Cu2_monoox_C"/>
    <property type="match status" value="1"/>
</dbReference>
<accession>A0ABQ9EAE6</accession>
<dbReference type="InterPro" id="IPR000945">
    <property type="entry name" value="DBH-like"/>
</dbReference>
<dbReference type="PANTHER" id="PTHR10157:SF23">
    <property type="entry name" value="MOXD1 HOMOLOG 1"/>
    <property type="match status" value="1"/>
</dbReference>
<gene>
    <name evidence="6" type="ORF">KUTeg_021757</name>
</gene>
<evidence type="ECO:0000256" key="1">
    <source>
        <dbReference type="ARBA" id="ARBA00023157"/>
    </source>
</evidence>
<evidence type="ECO:0000313" key="7">
    <source>
        <dbReference type="Proteomes" id="UP001217089"/>
    </source>
</evidence>
<feature type="domain" description="Temptin Cys/Cys disulfide" evidence="5">
    <location>
        <begin position="14"/>
        <end position="109"/>
    </location>
</feature>
<feature type="domain" description="Copper type II ascorbate-dependent monooxygenase C-terminal" evidence="4">
    <location>
        <begin position="270"/>
        <end position="417"/>
    </location>
</feature>
<feature type="non-terminal residue" evidence="6">
    <location>
        <position position="529"/>
    </location>
</feature>
<organism evidence="6 7">
    <name type="scientific">Tegillarca granosa</name>
    <name type="common">Malaysian cockle</name>
    <name type="synonym">Anadara granosa</name>
    <dbReference type="NCBI Taxonomy" id="220873"/>
    <lineage>
        <taxon>Eukaryota</taxon>
        <taxon>Metazoa</taxon>
        <taxon>Spiralia</taxon>
        <taxon>Lophotrochozoa</taxon>
        <taxon>Mollusca</taxon>
        <taxon>Bivalvia</taxon>
        <taxon>Autobranchia</taxon>
        <taxon>Pteriomorphia</taxon>
        <taxon>Arcoida</taxon>
        <taxon>Arcoidea</taxon>
        <taxon>Arcidae</taxon>
        <taxon>Tegillarca</taxon>
    </lineage>
</organism>
<protein>
    <submittedName>
        <fullName evidence="6">Uncharacterized protein</fullName>
    </submittedName>
</protein>